<proteinExistence type="inferred from homology"/>
<comment type="catalytic activity">
    <reaction evidence="11">
        <text>S-methyl-5'-thioadenosine + phosphate = 5-(methylsulfanyl)-alpha-D-ribose 1-phosphate + adenine</text>
        <dbReference type="Rhea" id="RHEA:11852"/>
        <dbReference type="ChEBI" id="CHEBI:16708"/>
        <dbReference type="ChEBI" id="CHEBI:17509"/>
        <dbReference type="ChEBI" id="CHEBI:43474"/>
        <dbReference type="ChEBI" id="CHEBI:58533"/>
        <dbReference type="EC" id="2.4.2.28"/>
    </reaction>
    <physiologicalReaction direction="left-to-right" evidence="11">
        <dbReference type="Rhea" id="RHEA:11853"/>
    </physiologicalReaction>
</comment>
<keyword evidence="7" id="KW-0378">Hydrolase</keyword>
<dbReference type="PANTHER" id="PTHR30616:SF2">
    <property type="entry name" value="PURINE NUCLEOSIDE PHOSPHORYLASE LACC1"/>
    <property type="match status" value="1"/>
</dbReference>
<comment type="similarity">
    <text evidence="4 12">Belongs to the purine nucleoside phosphorylase YfiH/LACC1 family.</text>
</comment>
<evidence type="ECO:0000256" key="7">
    <source>
        <dbReference type="ARBA" id="ARBA00022801"/>
    </source>
</evidence>
<comment type="catalytic activity">
    <reaction evidence="9">
        <text>adenosine + H2O + H(+) = inosine + NH4(+)</text>
        <dbReference type="Rhea" id="RHEA:24408"/>
        <dbReference type="ChEBI" id="CHEBI:15377"/>
        <dbReference type="ChEBI" id="CHEBI:15378"/>
        <dbReference type="ChEBI" id="CHEBI:16335"/>
        <dbReference type="ChEBI" id="CHEBI:17596"/>
        <dbReference type="ChEBI" id="CHEBI:28938"/>
        <dbReference type="EC" id="3.5.4.4"/>
    </reaction>
    <physiologicalReaction direction="left-to-right" evidence="9">
        <dbReference type="Rhea" id="RHEA:24409"/>
    </physiologicalReaction>
</comment>
<evidence type="ECO:0000256" key="2">
    <source>
        <dbReference type="ARBA" id="ARBA00001947"/>
    </source>
</evidence>
<accession>A0A841PQB4</accession>
<evidence type="ECO:0000256" key="8">
    <source>
        <dbReference type="ARBA" id="ARBA00022833"/>
    </source>
</evidence>
<comment type="catalytic activity">
    <reaction evidence="1">
        <text>inosine + phosphate = alpha-D-ribose 1-phosphate + hypoxanthine</text>
        <dbReference type="Rhea" id="RHEA:27646"/>
        <dbReference type="ChEBI" id="CHEBI:17368"/>
        <dbReference type="ChEBI" id="CHEBI:17596"/>
        <dbReference type="ChEBI" id="CHEBI:43474"/>
        <dbReference type="ChEBI" id="CHEBI:57720"/>
        <dbReference type="EC" id="2.4.2.1"/>
    </reaction>
    <physiologicalReaction direction="left-to-right" evidence="1">
        <dbReference type="Rhea" id="RHEA:27647"/>
    </physiologicalReaction>
</comment>
<name>A0A841PQB4_9BACL</name>
<evidence type="ECO:0000256" key="3">
    <source>
        <dbReference type="ARBA" id="ARBA00003215"/>
    </source>
</evidence>
<keyword evidence="6" id="KW-0479">Metal-binding</keyword>
<dbReference type="GO" id="GO:0005507">
    <property type="term" value="F:copper ion binding"/>
    <property type="evidence" value="ECO:0007669"/>
    <property type="project" value="TreeGrafter"/>
</dbReference>
<dbReference type="EMBL" id="JACHHJ010000001">
    <property type="protein sequence ID" value="MBB6449376.1"/>
    <property type="molecule type" value="Genomic_DNA"/>
</dbReference>
<gene>
    <name evidence="13" type="ORF">HNR44_001325</name>
</gene>
<organism evidence="13 14">
    <name type="scientific">Geomicrobium halophilum</name>
    <dbReference type="NCBI Taxonomy" id="549000"/>
    <lineage>
        <taxon>Bacteria</taxon>
        <taxon>Bacillati</taxon>
        <taxon>Bacillota</taxon>
        <taxon>Bacilli</taxon>
        <taxon>Bacillales</taxon>
        <taxon>Geomicrobium</taxon>
    </lineage>
</organism>
<dbReference type="InterPro" id="IPR003730">
    <property type="entry name" value="Cu_polyphenol_OxRdtase"/>
</dbReference>
<dbReference type="CDD" id="cd16833">
    <property type="entry name" value="YfiH"/>
    <property type="match status" value="1"/>
</dbReference>
<reference evidence="13 14" key="1">
    <citation type="submission" date="2020-08" db="EMBL/GenBank/DDBJ databases">
        <title>Genomic Encyclopedia of Type Strains, Phase IV (KMG-IV): sequencing the most valuable type-strain genomes for metagenomic binning, comparative biology and taxonomic classification.</title>
        <authorList>
            <person name="Goeker M."/>
        </authorList>
    </citation>
    <scope>NUCLEOTIDE SEQUENCE [LARGE SCALE GENOMIC DNA]</scope>
    <source>
        <strain evidence="13 14">DSM 21769</strain>
    </source>
</reference>
<keyword evidence="14" id="KW-1185">Reference proteome</keyword>
<dbReference type="RefSeq" id="WP_184403265.1">
    <property type="nucleotide sequence ID" value="NZ_JACHHJ010000001.1"/>
</dbReference>
<keyword evidence="8" id="KW-0862">Zinc</keyword>
<comment type="catalytic activity">
    <reaction evidence="10">
        <text>adenosine + phosphate = alpha-D-ribose 1-phosphate + adenine</text>
        <dbReference type="Rhea" id="RHEA:27642"/>
        <dbReference type="ChEBI" id="CHEBI:16335"/>
        <dbReference type="ChEBI" id="CHEBI:16708"/>
        <dbReference type="ChEBI" id="CHEBI:43474"/>
        <dbReference type="ChEBI" id="CHEBI:57720"/>
        <dbReference type="EC" id="2.4.2.1"/>
    </reaction>
    <physiologicalReaction direction="left-to-right" evidence="10">
        <dbReference type="Rhea" id="RHEA:27643"/>
    </physiologicalReaction>
</comment>
<keyword evidence="5" id="KW-0808">Transferase</keyword>
<dbReference type="InterPro" id="IPR038371">
    <property type="entry name" value="Cu_polyphenol_OxRdtase_sf"/>
</dbReference>
<evidence type="ECO:0000256" key="10">
    <source>
        <dbReference type="ARBA" id="ARBA00048968"/>
    </source>
</evidence>
<evidence type="ECO:0000313" key="13">
    <source>
        <dbReference type="EMBL" id="MBB6449376.1"/>
    </source>
</evidence>
<dbReference type="Pfam" id="PF02578">
    <property type="entry name" value="Cu-oxidase_4"/>
    <property type="match status" value="1"/>
</dbReference>
<sequence>MKKSEPFLLHRHRQWLELRHCPSDIEAGFTTRIGGDSHIPYEEANYGLHVGDHQEDVIANRERLAHNLGIPLSRTVFAEQVHGGNVRKVGGNDVSRGAYSLETTIPDADGLYTRTNNLWLMSLYADCVPLYFFDRNQTIVGIAHAGWKGTAANIGGEMIRLWLEKEHVPIDTIEVVIGPAIGLSAYEVDGQVISALSQVVPAIEQPPWRLQRNGRYHVDLKETNRLLLEKAGVHPSRIQKSSECTYTNETLFFSHRRAQGSRTGRMIAYIGLNARSDHKDHEHQGKR</sequence>
<dbReference type="AlphaFoldDB" id="A0A841PQB4"/>
<dbReference type="PANTHER" id="PTHR30616">
    <property type="entry name" value="UNCHARACTERIZED PROTEIN YFIH"/>
    <property type="match status" value="1"/>
</dbReference>
<evidence type="ECO:0000256" key="12">
    <source>
        <dbReference type="RuleBase" id="RU361274"/>
    </source>
</evidence>
<dbReference type="InterPro" id="IPR011324">
    <property type="entry name" value="Cytotoxic_necrot_fac-like_cat"/>
</dbReference>
<comment type="caution">
    <text evidence="13">The sequence shown here is derived from an EMBL/GenBank/DDBJ whole genome shotgun (WGS) entry which is preliminary data.</text>
</comment>
<dbReference type="Proteomes" id="UP000568839">
    <property type="component" value="Unassembled WGS sequence"/>
</dbReference>
<evidence type="ECO:0000256" key="1">
    <source>
        <dbReference type="ARBA" id="ARBA00000553"/>
    </source>
</evidence>
<dbReference type="SUPFAM" id="SSF64438">
    <property type="entry name" value="CNF1/YfiH-like putative cysteine hydrolases"/>
    <property type="match status" value="1"/>
</dbReference>
<evidence type="ECO:0000256" key="4">
    <source>
        <dbReference type="ARBA" id="ARBA00007353"/>
    </source>
</evidence>
<evidence type="ECO:0000256" key="5">
    <source>
        <dbReference type="ARBA" id="ARBA00022679"/>
    </source>
</evidence>
<evidence type="ECO:0000313" key="14">
    <source>
        <dbReference type="Proteomes" id="UP000568839"/>
    </source>
</evidence>
<comment type="function">
    <text evidence="3">Purine nucleoside enzyme that catalyzes the phosphorolysis of adenosine and inosine nucleosides, yielding D-ribose 1-phosphate and the respective free bases, adenine and hypoxanthine. Also catalyzes the phosphorolysis of S-methyl-5'-thioadenosine into adenine and S-methyl-5-thio-alpha-D-ribose 1-phosphate. Also has adenosine deaminase activity.</text>
</comment>
<dbReference type="GO" id="GO:0016787">
    <property type="term" value="F:hydrolase activity"/>
    <property type="evidence" value="ECO:0007669"/>
    <property type="project" value="UniProtKB-KW"/>
</dbReference>
<dbReference type="Gene3D" id="3.60.140.10">
    <property type="entry name" value="CNF1/YfiH-like putative cysteine hydrolases"/>
    <property type="match status" value="1"/>
</dbReference>
<dbReference type="NCBIfam" id="TIGR00726">
    <property type="entry name" value="peptidoglycan editing factor PgeF"/>
    <property type="match status" value="1"/>
</dbReference>
<evidence type="ECO:0000256" key="9">
    <source>
        <dbReference type="ARBA" id="ARBA00047989"/>
    </source>
</evidence>
<comment type="cofactor">
    <cofactor evidence="2">
        <name>Zn(2+)</name>
        <dbReference type="ChEBI" id="CHEBI:29105"/>
    </cofactor>
</comment>
<evidence type="ECO:0000256" key="6">
    <source>
        <dbReference type="ARBA" id="ARBA00022723"/>
    </source>
</evidence>
<evidence type="ECO:0000256" key="11">
    <source>
        <dbReference type="ARBA" id="ARBA00049893"/>
    </source>
</evidence>
<dbReference type="GO" id="GO:0017061">
    <property type="term" value="F:S-methyl-5-thioadenosine phosphorylase activity"/>
    <property type="evidence" value="ECO:0007669"/>
    <property type="project" value="UniProtKB-EC"/>
</dbReference>
<protein>
    <recommendedName>
        <fullName evidence="12">Purine nucleoside phosphorylase</fullName>
    </recommendedName>
</protein>